<reference evidence="3" key="2">
    <citation type="submission" date="2015-01" db="EMBL/GenBank/DDBJ databases">
        <title>Evolutionary Origins and Diversification of the Mycorrhizal Mutualists.</title>
        <authorList>
            <consortium name="DOE Joint Genome Institute"/>
            <consortium name="Mycorrhizal Genomics Consortium"/>
            <person name="Kohler A."/>
            <person name="Kuo A."/>
            <person name="Nagy L.G."/>
            <person name="Floudas D."/>
            <person name="Copeland A."/>
            <person name="Barry K.W."/>
            <person name="Cichocki N."/>
            <person name="Veneault-Fourrey C."/>
            <person name="LaButti K."/>
            <person name="Lindquist E.A."/>
            <person name="Lipzen A."/>
            <person name="Lundell T."/>
            <person name="Morin E."/>
            <person name="Murat C."/>
            <person name="Riley R."/>
            <person name="Ohm R."/>
            <person name="Sun H."/>
            <person name="Tunlid A."/>
            <person name="Henrissat B."/>
            <person name="Grigoriev I.V."/>
            <person name="Hibbett D.S."/>
            <person name="Martin F."/>
        </authorList>
    </citation>
    <scope>NUCLEOTIDE SEQUENCE [LARGE SCALE GENOMIC DNA]</scope>
    <source>
        <strain evidence="3">441</strain>
    </source>
</reference>
<keyword evidence="3" id="KW-1185">Reference proteome</keyword>
<gene>
    <name evidence="2" type="ORF">PISMIDRAFT_18196</name>
</gene>
<accession>A0A0C9Y882</accession>
<evidence type="ECO:0008006" key="4">
    <source>
        <dbReference type="Google" id="ProtNLM"/>
    </source>
</evidence>
<feature type="region of interest" description="Disordered" evidence="1">
    <location>
        <begin position="1"/>
        <end position="49"/>
    </location>
</feature>
<evidence type="ECO:0000313" key="2">
    <source>
        <dbReference type="EMBL" id="KIK13136.1"/>
    </source>
</evidence>
<reference evidence="2 3" key="1">
    <citation type="submission" date="2014-04" db="EMBL/GenBank/DDBJ databases">
        <authorList>
            <consortium name="DOE Joint Genome Institute"/>
            <person name="Kuo A."/>
            <person name="Kohler A."/>
            <person name="Costa M.D."/>
            <person name="Nagy L.G."/>
            <person name="Floudas D."/>
            <person name="Copeland A."/>
            <person name="Barry K.W."/>
            <person name="Cichocki N."/>
            <person name="Veneault-Fourrey C."/>
            <person name="LaButti K."/>
            <person name="Lindquist E.A."/>
            <person name="Lipzen A."/>
            <person name="Lundell T."/>
            <person name="Morin E."/>
            <person name="Murat C."/>
            <person name="Sun H."/>
            <person name="Tunlid A."/>
            <person name="Henrissat B."/>
            <person name="Grigoriev I.V."/>
            <person name="Hibbett D.S."/>
            <person name="Martin F."/>
            <person name="Nordberg H.P."/>
            <person name="Cantor M.N."/>
            <person name="Hua S.X."/>
        </authorList>
    </citation>
    <scope>NUCLEOTIDE SEQUENCE [LARGE SCALE GENOMIC DNA]</scope>
    <source>
        <strain evidence="2 3">441</strain>
    </source>
</reference>
<feature type="compositionally biased region" description="Pro residues" evidence="1">
    <location>
        <begin position="23"/>
        <end position="45"/>
    </location>
</feature>
<protein>
    <recommendedName>
        <fullName evidence="4">BZIP domain-containing protein</fullName>
    </recommendedName>
</protein>
<evidence type="ECO:0000256" key="1">
    <source>
        <dbReference type="SAM" id="MobiDB-lite"/>
    </source>
</evidence>
<feature type="compositionally biased region" description="Polar residues" evidence="1">
    <location>
        <begin position="8"/>
        <end position="19"/>
    </location>
</feature>
<name>A0A0C9Y882_9AGAM</name>
<dbReference type="OrthoDB" id="2679860at2759"/>
<evidence type="ECO:0000313" key="3">
    <source>
        <dbReference type="Proteomes" id="UP000054018"/>
    </source>
</evidence>
<dbReference type="Proteomes" id="UP000054018">
    <property type="component" value="Unassembled WGS sequence"/>
</dbReference>
<dbReference type="HOGENOM" id="CLU_615554_0_0_1"/>
<proteinExistence type="predicted"/>
<dbReference type="EMBL" id="KN834017">
    <property type="protein sequence ID" value="KIK13136.1"/>
    <property type="molecule type" value="Genomic_DNA"/>
</dbReference>
<sequence>MQMEELTLRNTDFSSQQDKNPCPLQPTPRFYFPPIPGAHPDPPYPLFDHSTTSGSSGIANVNDPPWEFSYNVVHPGSFTDLLTSPLDVYGGPTGLEGIHLPQPTCEGGSNLQGETSAVVPTVPIEGESHLEASTAASSANPSCTASPGDCPTVPLREQNANADEAGTQDTSAPAIYPCPPSIGAGGPSQTLNDATWKSRNPGKPVIPVRSSEKLDAVQRAARKVTAKQRRVSQQAVCDAVAELLEEQEMRVNEIAKAHNVLLAKVKLLITRETHYRNRREESLANALVRIKARQVNADRPSGQKFQLKELQEMVANDPDMQNLDEETKQQYLGELKESRSCKSIGVRSTNTAASRDVQATLKKVYGEVG</sequence>
<organism evidence="2 3">
    <name type="scientific">Pisolithus microcarpus 441</name>
    <dbReference type="NCBI Taxonomy" id="765257"/>
    <lineage>
        <taxon>Eukaryota</taxon>
        <taxon>Fungi</taxon>
        <taxon>Dikarya</taxon>
        <taxon>Basidiomycota</taxon>
        <taxon>Agaricomycotina</taxon>
        <taxon>Agaricomycetes</taxon>
        <taxon>Agaricomycetidae</taxon>
        <taxon>Boletales</taxon>
        <taxon>Sclerodermatineae</taxon>
        <taxon>Pisolithaceae</taxon>
        <taxon>Pisolithus</taxon>
    </lineage>
</organism>
<dbReference type="AlphaFoldDB" id="A0A0C9Y882"/>